<feature type="region of interest" description="Disordered" evidence="8">
    <location>
        <begin position="1"/>
        <end position="63"/>
    </location>
</feature>
<dbReference type="GO" id="GO:0046872">
    <property type="term" value="F:metal ion binding"/>
    <property type="evidence" value="ECO:0007669"/>
    <property type="project" value="UniProtKB-KW"/>
</dbReference>
<dbReference type="AlphaFoldDB" id="A0A3M7FDA5"/>
<feature type="region of interest" description="Disordered" evidence="8">
    <location>
        <begin position="330"/>
        <end position="367"/>
    </location>
</feature>
<dbReference type="PROSITE" id="PS50305">
    <property type="entry name" value="SIRTUIN"/>
    <property type="match status" value="1"/>
</dbReference>
<evidence type="ECO:0000256" key="2">
    <source>
        <dbReference type="ARBA" id="ARBA00006924"/>
    </source>
</evidence>
<name>A0A3M7FDA5_HORWE</name>
<keyword evidence="3" id="KW-0808">Transferase</keyword>
<dbReference type="InterPro" id="IPR026591">
    <property type="entry name" value="Sirtuin_cat_small_dom_sf"/>
</dbReference>
<evidence type="ECO:0000313" key="11">
    <source>
        <dbReference type="Proteomes" id="UP000269539"/>
    </source>
</evidence>
<evidence type="ECO:0000256" key="6">
    <source>
        <dbReference type="ARBA" id="ARBA00023027"/>
    </source>
</evidence>
<dbReference type="GO" id="GO:0005634">
    <property type="term" value="C:nucleus"/>
    <property type="evidence" value="ECO:0007669"/>
    <property type="project" value="TreeGrafter"/>
</dbReference>
<feature type="region of interest" description="Disordered" evidence="8">
    <location>
        <begin position="493"/>
        <end position="625"/>
    </location>
</feature>
<evidence type="ECO:0000256" key="5">
    <source>
        <dbReference type="ARBA" id="ARBA00022833"/>
    </source>
</evidence>
<feature type="compositionally biased region" description="Polar residues" evidence="8">
    <location>
        <begin position="554"/>
        <end position="592"/>
    </location>
</feature>
<dbReference type="Gene3D" id="3.40.50.1220">
    <property type="entry name" value="TPP-binding domain"/>
    <property type="match status" value="1"/>
</dbReference>
<organism evidence="10 11">
    <name type="scientific">Hortaea werneckii</name>
    <name type="common">Black yeast</name>
    <name type="synonym">Cladosporium werneckii</name>
    <dbReference type="NCBI Taxonomy" id="91943"/>
    <lineage>
        <taxon>Eukaryota</taxon>
        <taxon>Fungi</taxon>
        <taxon>Dikarya</taxon>
        <taxon>Ascomycota</taxon>
        <taxon>Pezizomycotina</taxon>
        <taxon>Dothideomycetes</taxon>
        <taxon>Dothideomycetidae</taxon>
        <taxon>Mycosphaerellales</taxon>
        <taxon>Teratosphaeriaceae</taxon>
        <taxon>Hortaea</taxon>
    </lineage>
</organism>
<dbReference type="PANTHER" id="PTHR11085">
    <property type="entry name" value="NAD-DEPENDENT PROTEIN DEACYLASE SIRTUIN-5, MITOCHONDRIAL-RELATED"/>
    <property type="match status" value="1"/>
</dbReference>
<dbReference type="VEuPathDB" id="FungiDB:BTJ68_02738"/>
<comment type="caution">
    <text evidence="10">The sequence shown here is derived from an EMBL/GenBank/DDBJ whole genome shotgun (WGS) entry which is preliminary data.</text>
</comment>
<evidence type="ECO:0000256" key="7">
    <source>
        <dbReference type="PROSITE-ProRule" id="PRU00236"/>
    </source>
</evidence>
<dbReference type="InterPro" id="IPR050134">
    <property type="entry name" value="NAD-dep_sirtuin_deacylases"/>
</dbReference>
<feature type="compositionally biased region" description="Acidic residues" evidence="8">
    <location>
        <begin position="49"/>
        <end position="62"/>
    </location>
</feature>
<reference evidence="10 11" key="1">
    <citation type="journal article" date="2018" name="BMC Genomics">
        <title>Genomic evidence for intraspecific hybridization in a clonal and extremely halotolerant yeast.</title>
        <authorList>
            <person name="Gostincar C."/>
            <person name="Stajich J.E."/>
            <person name="Zupancic J."/>
            <person name="Zalar P."/>
            <person name="Gunde-Cimerman N."/>
        </authorList>
    </citation>
    <scope>NUCLEOTIDE SEQUENCE [LARGE SCALE GENOMIC DNA]</scope>
    <source>
        <strain evidence="10 11">EXF-10513</strain>
    </source>
</reference>
<keyword evidence="5" id="KW-0862">Zinc</keyword>
<feature type="domain" description="Deacetylase sirtuin-type" evidence="9">
    <location>
        <begin position="180"/>
        <end position="463"/>
    </location>
</feature>
<comment type="cofactor">
    <cofactor evidence="1">
        <name>Zn(2+)</name>
        <dbReference type="ChEBI" id="CHEBI:29105"/>
    </cofactor>
</comment>
<accession>A0A3M7FDA5</accession>
<dbReference type="InterPro" id="IPR026590">
    <property type="entry name" value="Ssirtuin_cat_dom"/>
</dbReference>
<gene>
    <name evidence="10" type="ORF">D0864_06990</name>
</gene>
<dbReference type="GO" id="GO:0046970">
    <property type="term" value="F:histone H4K16 deacetylase activity, NAD-dependent"/>
    <property type="evidence" value="ECO:0007669"/>
    <property type="project" value="TreeGrafter"/>
</dbReference>
<feature type="compositionally biased region" description="Polar residues" evidence="8">
    <location>
        <begin position="601"/>
        <end position="611"/>
    </location>
</feature>
<evidence type="ECO:0000256" key="3">
    <source>
        <dbReference type="ARBA" id="ARBA00022679"/>
    </source>
</evidence>
<comment type="caution">
    <text evidence="7">Lacks conserved residue(s) required for the propagation of feature annotation.</text>
</comment>
<keyword evidence="6" id="KW-0520">NAD</keyword>
<protein>
    <recommendedName>
        <fullName evidence="9">Deacetylase sirtuin-type domain-containing protein</fullName>
    </recommendedName>
</protein>
<dbReference type="PANTHER" id="PTHR11085:SF9">
    <property type="entry name" value="NAD-DEPENDENT PROTEIN DEACETYLASE SIRTUIN-1"/>
    <property type="match status" value="1"/>
</dbReference>
<evidence type="ECO:0000256" key="8">
    <source>
        <dbReference type="SAM" id="MobiDB-lite"/>
    </source>
</evidence>
<dbReference type="VEuPathDB" id="FungiDB:BTJ68_02739"/>
<dbReference type="GO" id="GO:0070403">
    <property type="term" value="F:NAD+ binding"/>
    <property type="evidence" value="ECO:0007669"/>
    <property type="project" value="InterPro"/>
</dbReference>
<dbReference type="Pfam" id="PF02146">
    <property type="entry name" value="SIR2"/>
    <property type="match status" value="1"/>
</dbReference>
<feature type="compositionally biased region" description="Basic residues" evidence="8">
    <location>
        <begin position="340"/>
        <end position="350"/>
    </location>
</feature>
<keyword evidence="4" id="KW-0479">Metal-binding</keyword>
<dbReference type="EMBL" id="QWIO01000728">
    <property type="protein sequence ID" value="RMY86820.1"/>
    <property type="molecule type" value="Genomic_DNA"/>
</dbReference>
<dbReference type="SUPFAM" id="SSF52467">
    <property type="entry name" value="DHS-like NAD/FAD-binding domain"/>
    <property type="match status" value="1"/>
</dbReference>
<proteinExistence type="inferred from homology"/>
<evidence type="ECO:0000256" key="1">
    <source>
        <dbReference type="ARBA" id="ARBA00001947"/>
    </source>
</evidence>
<dbReference type="InterPro" id="IPR003000">
    <property type="entry name" value="Sirtuin"/>
</dbReference>
<feature type="compositionally biased region" description="Polar residues" evidence="8">
    <location>
        <begin position="497"/>
        <end position="531"/>
    </location>
</feature>
<sequence length="625" mass="69221">MAEMPTLPHTHVTSAHLKRKHDEIVDRVSDEDERGQGMARVAKPPAHDEDMDEQRIEDDADSGSDASAFECILDDVELNPFVARKIPPTYNSVASFFVANRILAPDDPSALRPEYAAQIREALRRIGPAEFMRTYVTNPKIPIKLLGTAFGIDPGLNFDSESYLRVLSMAIIRAYQKRQKLPQYNTIDDAAELLRQSKNIMVITGAGISTSLGIPDFRSKGTGFYDKLRDMGYEGGEDVFDIYNFDENPSIFYSLAGEILPDQQRYTPTHAFIKLLQDKGKLQTNYTQNIDNLEELAGVDRSKLIQCHGSFATASCRKCKFQVPGHEIFDQNMARLPPPPKKKKQSTSKPRKNDFEDSSDDEGAYNIPEAGVMKPDITFFGEQLPDNFFDRFTEKDSKTVDLCIVIGTSLKVAPVSEMANYLPKDIPHIFVSREPIEHVNFDIQLLGDCDTVVYELSRRAGWRLQHEMIPPDLRVKVKPVEDSTYRWIVKPRKPKVSTASQQSAGSVGNGSLNGAPTLTAPTDKVPTNRTPSPLRRSLPHGPSTQLGVPARGSVSRTPSPSHLTPSKSVQREATTSPTASRNGASPQPSRGATPQMRARSVESTGSGSTFFSMLHESISKPPTSS</sequence>
<evidence type="ECO:0000256" key="4">
    <source>
        <dbReference type="ARBA" id="ARBA00022723"/>
    </source>
</evidence>
<dbReference type="Proteomes" id="UP000269539">
    <property type="component" value="Unassembled WGS sequence"/>
</dbReference>
<dbReference type="Gene3D" id="3.30.1600.10">
    <property type="entry name" value="SIR2/SIRT2 'Small Domain"/>
    <property type="match status" value="1"/>
</dbReference>
<evidence type="ECO:0000259" key="9">
    <source>
        <dbReference type="PROSITE" id="PS50305"/>
    </source>
</evidence>
<evidence type="ECO:0000313" key="10">
    <source>
        <dbReference type="EMBL" id="RMY86820.1"/>
    </source>
</evidence>
<dbReference type="InterPro" id="IPR029035">
    <property type="entry name" value="DHS-like_NAD/FAD-binding_dom"/>
</dbReference>
<comment type="similarity">
    <text evidence="2">Belongs to the sirtuin family. Class I subfamily.</text>
</comment>